<dbReference type="AlphaFoldDB" id="A0AAN6P8J2"/>
<proteinExistence type="predicted"/>
<dbReference type="InterPro" id="IPR027417">
    <property type="entry name" value="P-loop_NTPase"/>
</dbReference>
<organism evidence="1 2">
    <name type="scientific">Parachaetomium inaequale</name>
    <dbReference type="NCBI Taxonomy" id="2588326"/>
    <lineage>
        <taxon>Eukaryota</taxon>
        <taxon>Fungi</taxon>
        <taxon>Dikarya</taxon>
        <taxon>Ascomycota</taxon>
        <taxon>Pezizomycotina</taxon>
        <taxon>Sordariomycetes</taxon>
        <taxon>Sordariomycetidae</taxon>
        <taxon>Sordariales</taxon>
        <taxon>Chaetomiaceae</taxon>
        <taxon>Parachaetomium</taxon>
    </lineage>
</organism>
<accession>A0AAN6P8J2</accession>
<dbReference type="Gene3D" id="3.40.50.300">
    <property type="entry name" value="P-loop containing nucleotide triphosphate hydrolases"/>
    <property type="match status" value="1"/>
</dbReference>
<keyword evidence="1" id="KW-0378">Hydrolase</keyword>
<dbReference type="Proteomes" id="UP001303115">
    <property type="component" value="Unassembled WGS sequence"/>
</dbReference>
<dbReference type="EMBL" id="MU854513">
    <property type="protein sequence ID" value="KAK4033738.1"/>
    <property type="molecule type" value="Genomic_DNA"/>
</dbReference>
<dbReference type="SUPFAM" id="SSF52540">
    <property type="entry name" value="P-loop containing nucleoside triphosphate hydrolases"/>
    <property type="match status" value="1"/>
</dbReference>
<dbReference type="Pfam" id="PF13671">
    <property type="entry name" value="AAA_33"/>
    <property type="match status" value="1"/>
</dbReference>
<comment type="caution">
    <text evidence="1">The sequence shown here is derived from an EMBL/GenBank/DDBJ whole genome shotgun (WGS) entry which is preliminary data.</text>
</comment>
<reference evidence="2" key="1">
    <citation type="journal article" date="2023" name="Mol. Phylogenet. Evol.">
        <title>Genome-scale phylogeny and comparative genomics of the fungal order Sordariales.</title>
        <authorList>
            <person name="Hensen N."/>
            <person name="Bonometti L."/>
            <person name="Westerberg I."/>
            <person name="Brannstrom I.O."/>
            <person name="Guillou S."/>
            <person name="Cros-Aarteil S."/>
            <person name="Calhoun S."/>
            <person name="Haridas S."/>
            <person name="Kuo A."/>
            <person name="Mondo S."/>
            <person name="Pangilinan J."/>
            <person name="Riley R."/>
            <person name="LaButti K."/>
            <person name="Andreopoulos B."/>
            <person name="Lipzen A."/>
            <person name="Chen C."/>
            <person name="Yan M."/>
            <person name="Daum C."/>
            <person name="Ng V."/>
            <person name="Clum A."/>
            <person name="Steindorff A."/>
            <person name="Ohm R.A."/>
            <person name="Martin F."/>
            <person name="Silar P."/>
            <person name="Natvig D.O."/>
            <person name="Lalanne C."/>
            <person name="Gautier V."/>
            <person name="Ament-Velasquez S.L."/>
            <person name="Kruys A."/>
            <person name="Hutchinson M.I."/>
            <person name="Powell A.J."/>
            <person name="Barry K."/>
            <person name="Miller A.N."/>
            <person name="Grigoriev I.V."/>
            <person name="Debuchy R."/>
            <person name="Gladieux P."/>
            <person name="Hiltunen Thoren M."/>
            <person name="Johannesson H."/>
        </authorList>
    </citation>
    <scope>NUCLEOTIDE SEQUENCE [LARGE SCALE GENOMIC DNA]</scope>
    <source>
        <strain evidence="2">CBS 284.82</strain>
    </source>
</reference>
<name>A0AAN6P8J2_9PEZI</name>
<gene>
    <name evidence="1" type="ORF">C8A01DRAFT_19369</name>
</gene>
<evidence type="ECO:0000313" key="1">
    <source>
        <dbReference type="EMBL" id="KAK4033738.1"/>
    </source>
</evidence>
<dbReference type="GO" id="GO:0016787">
    <property type="term" value="F:hydrolase activity"/>
    <property type="evidence" value="ECO:0007669"/>
    <property type="project" value="UniProtKB-KW"/>
</dbReference>
<protein>
    <submittedName>
        <fullName evidence="1">P-loop containing nucleoside triphosphate hydrolase</fullName>
    </submittedName>
</protein>
<keyword evidence="2" id="KW-1185">Reference proteome</keyword>
<evidence type="ECO:0000313" key="2">
    <source>
        <dbReference type="Proteomes" id="UP001303115"/>
    </source>
</evidence>
<sequence>MDILDQLQLPLSRTREDPRPVVVMTCGIAGAGKSTLSKAIVARHPSFARLSIDSIVHAKHGLYGTDYPPEILDEYQDEADAECKRTLIDLLDRGERDIVLDRALYSREDRDYFKKVVEEKGGRWILVFFRPASKDVIWNRIQRRREAGVNADSAVELTPEILDGYWEGFENPEGEGEVVVDVTE</sequence>